<name>A0A9W4JMN4_9EURO</name>
<keyword evidence="1" id="KW-1133">Transmembrane helix</keyword>
<keyword evidence="1" id="KW-0472">Membrane</keyword>
<dbReference type="EMBL" id="CAJVPA010000217">
    <property type="protein sequence ID" value="CAG8408591.1"/>
    <property type="molecule type" value="Genomic_DNA"/>
</dbReference>
<organism evidence="2 3">
    <name type="scientific">Penicillium salamii</name>
    <dbReference type="NCBI Taxonomy" id="1612424"/>
    <lineage>
        <taxon>Eukaryota</taxon>
        <taxon>Fungi</taxon>
        <taxon>Dikarya</taxon>
        <taxon>Ascomycota</taxon>
        <taxon>Pezizomycotina</taxon>
        <taxon>Eurotiomycetes</taxon>
        <taxon>Eurotiomycetidae</taxon>
        <taxon>Eurotiales</taxon>
        <taxon>Aspergillaceae</taxon>
        <taxon>Penicillium</taxon>
    </lineage>
</organism>
<dbReference type="GO" id="GO:0016705">
    <property type="term" value="F:oxidoreductase activity, acting on paired donors, with incorporation or reduction of molecular oxygen"/>
    <property type="evidence" value="ECO:0007669"/>
    <property type="project" value="InterPro"/>
</dbReference>
<evidence type="ECO:0000256" key="1">
    <source>
        <dbReference type="SAM" id="Phobius"/>
    </source>
</evidence>
<sequence>MLSAKDPKADQPFSKRELSTESLQLIVAGSNIITVAMGATIFHLVRNWELLDKVTE</sequence>
<dbReference type="GO" id="GO:0005506">
    <property type="term" value="F:iron ion binding"/>
    <property type="evidence" value="ECO:0007669"/>
    <property type="project" value="InterPro"/>
</dbReference>
<feature type="transmembrane region" description="Helical" evidence="1">
    <location>
        <begin position="23"/>
        <end position="45"/>
    </location>
</feature>
<dbReference type="OrthoDB" id="1470350at2759"/>
<dbReference type="Gene3D" id="1.10.630.10">
    <property type="entry name" value="Cytochrome P450"/>
    <property type="match status" value="1"/>
</dbReference>
<evidence type="ECO:0000313" key="2">
    <source>
        <dbReference type="EMBL" id="CAG8408591.1"/>
    </source>
</evidence>
<dbReference type="GO" id="GO:0004497">
    <property type="term" value="F:monooxygenase activity"/>
    <property type="evidence" value="ECO:0007669"/>
    <property type="project" value="InterPro"/>
</dbReference>
<dbReference type="SUPFAM" id="SSF48264">
    <property type="entry name" value="Cytochrome P450"/>
    <property type="match status" value="1"/>
</dbReference>
<evidence type="ECO:0000313" key="3">
    <source>
        <dbReference type="Proteomes" id="UP001152646"/>
    </source>
</evidence>
<dbReference type="GO" id="GO:0020037">
    <property type="term" value="F:heme binding"/>
    <property type="evidence" value="ECO:0007669"/>
    <property type="project" value="InterPro"/>
</dbReference>
<protein>
    <submittedName>
        <fullName evidence="2">Uncharacterized protein</fullName>
    </submittedName>
</protein>
<accession>A0A9W4JMN4</accession>
<dbReference type="InterPro" id="IPR036396">
    <property type="entry name" value="Cyt_P450_sf"/>
</dbReference>
<keyword evidence="1" id="KW-0812">Transmembrane</keyword>
<proteinExistence type="predicted"/>
<reference evidence="2" key="1">
    <citation type="submission" date="2021-07" db="EMBL/GenBank/DDBJ databases">
        <authorList>
            <person name="Branca A.L. A."/>
        </authorList>
    </citation>
    <scope>NUCLEOTIDE SEQUENCE</scope>
</reference>
<gene>
    <name evidence="2" type="ORF">PSALAMII_LOCUS8911</name>
</gene>
<dbReference type="Proteomes" id="UP001152646">
    <property type="component" value="Unassembled WGS sequence"/>
</dbReference>
<dbReference type="AlphaFoldDB" id="A0A9W4JMN4"/>
<comment type="caution">
    <text evidence="2">The sequence shown here is derived from an EMBL/GenBank/DDBJ whole genome shotgun (WGS) entry which is preliminary data.</text>
</comment>